<sequence length="89" mass="10046">MNNFLKASLVLLSIHYVLSKATPDDGCWRACPHIYDPVCGMDDENSTQVFGNDCIMETHNVCFETAYKIVDISNCVELEDSETLAYFDD</sequence>
<comment type="caution">
    <text evidence="3">The sequence shown here is derived from an EMBL/GenBank/DDBJ whole genome shotgun (WGS) entry which is preliminary data.</text>
</comment>
<dbReference type="InterPro" id="IPR002350">
    <property type="entry name" value="Kazal_dom"/>
</dbReference>
<keyword evidence="4" id="KW-1185">Reference proteome</keyword>
<proteinExistence type="predicted"/>
<feature type="signal peptide" evidence="1">
    <location>
        <begin position="1"/>
        <end position="19"/>
    </location>
</feature>
<keyword evidence="1" id="KW-0732">Signal</keyword>
<gene>
    <name evidence="3" type="ORF">PVAND_000872</name>
</gene>
<feature type="chain" id="PRO_5039894461" description="Kazal-like domain-containing protein" evidence="1">
    <location>
        <begin position="20"/>
        <end position="89"/>
    </location>
</feature>
<dbReference type="Proteomes" id="UP001107558">
    <property type="component" value="Chromosome 3"/>
</dbReference>
<name>A0A9J6BLM6_POLVA</name>
<dbReference type="SUPFAM" id="SSF100895">
    <property type="entry name" value="Kazal-type serine protease inhibitors"/>
    <property type="match status" value="1"/>
</dbReference>
<dbReference type="EMBL" id="JADBJN010000003">
    <property type="protein sequence ID" value="KAG5670624.1"/>
    <property type="molecule type" value="Genomic_DNA"/>
</dbReference>
<protein>
    <recommendedName>
        <fullName evidence="2">Kazal-like domain-containing protein</fullName>
    </recommendedName>
</protein>
<dbReference type="PROSITE" id="PS51465">
    <property type="entry name" value="KAZAL_2"/>
    <property type="match status" value="1"/>
</dbReference>
<dbReference type="Gene3D" id="3.30.60.30">
    <property type="match status" value="1"/>
</dbReference>
<dbReference type="AlphaFoldDB" id="A0A9J6BLM6"/>
<evidence type="ECO:0000256" key="1">
    <source>
        <dbReference type="SAM" id="SignalP"/>
    </source>
</evidence>
<dbReference type="OrthoDB" id="126772at2759"/>
<dbReference type="InterPro" id="IPR036058">
    <property type="entry name" value="Kazal_dom_sf"/>
</dbReference>
<accession>A0A9J6BLM6</accession>
<evidence type="ECO:0000313" key="3">
    <source>
        <dbReference type="EMBL" id="KAG5670624.1"/>
    </source>
</evidence>
<organism evidence="3 4">
    <name type="scientific">Polypedilum vanderplanki</name>
    <name type="common">Sleeping chironomid midge</name>
    <dbReference type="NCBI Taxonomy" id="319348"/>
    <lineage>
        <taxon>Eukaryota</taxon>
        <taxon>Metazoa</taxon>
        <taxon>Ecdysozoa</taxon>
        <taxon>Arthropoda</taxon>
        <taxon>Hexapoda</taxon>
        <taxon>Insecta</taxon>
        <taxon>Pterygota</taxon>
        <taxon>Neoptera</taxon>
        <taxon>Endopterygota</taxon>
        <taxon>Diptera</taxon>
        <taxon>Nematocera</taxon>
        <taxon>Chironomoidea</taxon>
        <taxon>Chironomidae</taxon>
        <taxon>Chironominae</taxon>
        <taxon>Polypedilum</taxon>
        <taxon>Polypedilum</taxon>
    </lineage>
</organism>
<evidence type="ECO:0000259" key="2">
    <source>
        <dbReference type="PROSITE" id="PS51465"/>
    </source>
</evidence>
<dbReference type="Pfam" id="PF00050">
    <property type="entry name" value="Kazal_1"/>
    <property type="match status" value="1"/>
</dbReference>
<reference evidence="3" key="1">
    <citation type="submission" date="2021-03" db="EMBL/GenBank/DDBJ databases">
        <title>Chromosome level genome of the anhydrobiotic midge Polypedilum vanderplanki.</title>
        <authorList>
            <person name="Yoshida Y."/>
            <person name="Kikawada T."/>
            <person name="Gusev O."/>
        </authorList>
    </citation>
    <scope>NUCLEOTIDE SEQUENCE</scope>
    <source>
        <strain evidence="3">NIAS01</strain>
        <tissue evidence="3">Whole body or cell culture</tissue>
    </source>
</reference>
<evidence type="ECO:0000313" key="4">
    <source>
        <dbReference type="Proteomes" id="UP001107558"/>
    </source>
</evidence>
<feature type="domain" description="Kazal-like" evidence="2">
    <location>
        <begin position="21"/>
        <end position="77"/>
    </location>
</feature>